<feature type="compositionally biased region" description="Low complexity" evidence="1">
    <location>
        <begin position="1"/>
        <end position="13"/>
    </location>
</feature>
<proteinExistence type="predicted"/>
<evidence type="ECO:0000313" key="3">
    <source>
        <dbReference type="Proteomes" id="UP001590951"/>
    </source>
</evidence>
<accession>A0ABR4AWF9</accession>
<evidence type="ECO:0000313" key="2">
    <source>
        <dbReference type="EMBL" id="KAL2050002.1"/>
    </source>
</evidence>
<comment type="caution">
    <text evidence="2">The sequence shown here is derived from an EMBL/GenBank/DDBJ whole genome shotgun (WGS) entry which is preliminary data.</text>
</comment>
<organism evidence="2 3">
    <name type="scientific">Lepraria finkii</name>
    <dbReference type="NCBI Taxonomy" id="1340010"/>
    <lineage>
        <taxon>Eukaryota</taxon>
        <taxon>Fungi</taxon>
        <taxon>Dikarya</taxon>
        <taxon>Ascomycota</taxon>
        <taxon>Pezizomycotina</taxon>
        <taxon>Lecanoromycetes</taxon>
        <taxon>OSLEUM clade</taxon>
        <taxon>Lecanoromycetidae</taxon>
        <taxon>Lecanorales</taxon>
        <taxon>Lecanorineae</taxon>
        <taxon>Stereocaulaceae</taxon>
        <taxon>Lepraria</taxon>
    </lineage>
</organism>
<dbReference type="Proteomes" id="UP001590951">
    <property type="component" value="Unassembled WGS sequence"/>
</dbReference>
<reference evidence="2 3" key="1">
    <citation type="submission" date="2024-09" db="EMBL/GenBank/DDBJ databases">
        <title>Rethinking Asexuality: The Enigmatic Case of Functional Sexual Genes in Lepraria (Stereocaulaceae).</title>
        <authorList>
            <person name="Doellman M."/>
            <person name="Sun Y."/>
            <person name="Barcenas-Pena A."/>
            <person name="Lumbsch H.T."/>
            <person name="Grewe F."/>
        </authorList>
    </citation>
    <scope>NUCLEOTIDE SEQUENCE [LARGE SCALE GENOMIC DNA]</scope>
    <source>
        <strain evidence="2 3">Grewe 0041</strain>
    </source>
</reference>
<name>A0ABR4AWF9_9LECA</name>
<evidence type="ECO:0000256" key="1">
    <source>
        <dbReference type="SAM" id="MobiDB-lite"/>
    </source>
</evidence>
<keyword evidence="3" id="KW-1185">Reference proteome</keyword>
<sequence length="397" mass="46410">MHTMSTTPSSSTPGDPDRPCNTCGAPASWADEWTTNLTYRDNWRYSMSRFLASPRMWPIGYLVVSPYSPFHLERQMPDRNWRDPFEDLIALESGGQMISTESRKKEAEVAARLHYEHIYRKVSIINEQLHWDAKYISLLQRERAFAARHNESEIISWIDNEAVPEQKAKTEETILAGEHMIKTLTKEETKGWPASKHKLRVEWMASLIWSGALPGWRAHLYDGSRGEQLEIDKTKSHDKEEVDPDDYWVSSELGIKNFFEDGVPLEHMGAETWSTYNGQYPEYEWIRKFDPYDRSINWVEARVPSVRPSIAKQIIEAERTKFANGSISTKVKISNIWTDQRIENKEIVDDPSKVLEEVREAKYSILNRNHSIFVVKQEEYSQEFEQQLKECEEWEVT</sequence>
<feature type="region of interest" description="Disordered" evidence="1">
    <location>
        <begin position="1"/>
        <end position="25"/>
    </location>
</feature>
<gene>
    <name evidence="2" type="ORF">ABVK25_009729</name>
</gene>
<protein>
    <submittedName>
        <fullName evidence="2">Uncharacterized protein</fullName>
    </submittedName>
</protein>
<dbReference type="EMBL" id="JBHFEH010000054">
    <property type="protein sequence ID" value="KAL2050002.1"/>
    <property type="molecule type" value="Genomic_DNA"/>
</dbReference>